<dbReference type="InterPro" id="IPR002491">
    <property type="entry name" value="ABC_transptr_periplasmic_BD"/>
</dbReference>
<comment type="caution">
    <text evidence="4">The sequence shown here is derived from an EMBL/GenBank/DDBJ whole genome shotgun (WGS) entry which is preliminary data.</text>
</comment>
<evidence type="ECO:0000313" key="4">
    <source>
        <dbReference type="EMBL" id="MEZ2740049.1"/>
    </source>
</evidence>
<dbReference type="InterPro" id="IPR050902">
    <property type="entry name" value="ABC_Transporter_SBP"/>
</dbReference>
<sequence>MNALLRRSLRAVICVGALVGVAHAAGAPAGVPANALKDERGRVIARAQQPQRIVSLLPSLTETVCVMGACDKLVGVDRYSNWPESLLTTLPVLGGGLDPNVEAIVALKPDVVLLSNAARVVDRLEALGLRTVALEPRTQADVYRVLHSIGLLLGLPPEQGAEREWRRMQAGINAAAQSLPAGGHGAKVYFEVSRGPFVAGPSSFIGELLTRMQMGNVVPNEMGPFPRLNPEFILRARPDVILMGNHSMQVAHTYPGWYTLDAVKHQRVCAFDARESGVIVRPGPRMDEAARIIARCLAEKAPRRAG</sequence>
<feature type="signal peptide" evidence="2">
    <location>
        <begin position="1"/>
        <end position="24"/>
    </location>
</feature>
<evidence type="ECO:0000256" key="1">
    <source>
        <dbReference type="ARBA" id="ARBA00022729"/>
    </source>
</evidence>
<proteinExistence type="predicted"/>
<feature type="domain" description="Fe/B12 periplasmic-binding" evidence="3">
    <location>
        <begin position="52"/>
        <end position="301"/>
    </location>
</feature>
<keyword evidence="5" id="KW-1185">Reference proteome</keyword>
<feature type="chain" id="PRO_5045336105" evidence="2">
    <location>
        <begin position="25"/>
        <end position="306"/>
    </location>
</feature>
<evidence type="ECO:0000256" key="2">
    <source>
        <dbReference type="SAM" id="SignalP"/>
    </source>
</evidence>
<dbReference type="Proteomes" id="UP001567350">
    <property type="component" value="Unassembled WGS sequence"/>
</dbReference>
<dbReference type="NCBIfam" id="NF038402">
    <property type="entry name" value="TroA_like"/>
    <property type="match status" value="1"/>
</dbReference>
<dbReference type="PROSITE" id="PS50983">
    <property type="entry name" value="FE_B12_PBP"/>
    <property type="match status" value="1"/>
</dbReference>
<organism evidence="4 5">
    <name type="scientific">Comamonas jiangduensis</name>
    <dbReference type="NCBI Taxonomy" id="1194168"/>
    <lineage>
        <taxon>Bacteria</taxon>
        <taxon>Pseudomonadati</taxon>
        <taxon>Pseudomonadota</taxon>
        <taxon>Betaproteobacteria</taxon>
        <taxon>Burkholderiales</taxon>
        <taxon>Comamonadaceae</taxon>
        <taxon>Comamonas</taxon>
    </lineage>
</organism>
<evidence type="ECO:0000259" key="3">
    <source>
        <dbReference type="PROSITE" id="PS50983"/>
    </source>
</evidence>
<reference evidence="4 5" key="1">
    <citation type="submission" date="2024-08" db="EMBL/GenBank/DDBJ databases">
        <authorList>
            <person name="Feng Z."/>
            <person name="Ronholm J."/>
        </authorList>
    </citation>
    <scope>NUCLEOTIDE SEQUENCE [LARGE SCALE GENOMIC DNA]</scope>
    <source>
        <strain evidence="4 5">4-AB0-8</strain>
    </source>
</reference>
<accession>A0ABV4IDX4</accession>
<dbReference type="Pfam" id="PF01497">
    <property type="entry name" value="Peripla_BP_2"/>
    <property type="match status" value="1"/>
</dbReference>
<dbReference type="PANTHER" id="PTHR30535:SF34">
    <property type="entry name" value="MOLYBDATE-BINDING PROTEIN MOLA"/>
    <property type="match status" value="1"/>
</dbReference>
<protein>
    <submittedName>
        <fullName evidence="4">ABC transporter substrate-binding protein</fullName>
    </submittedName>
</protein>
<evidence type="ECO:0000313" key="5">
    <source>
        <dbReference type="Proteomes" id="UP001567350"/>
    </source>
</evidence>
<dbReference type="InterPro" id="IPR054828">
    <property type="entry name" value="Vit_B12_bind_prot"/>
</dbReference>
<dbReference type="RefSeq" id="WP_370892644.1">
    <property type="nucleotide sequence ID" value="NZ_JBGJLR010000012.1"/>
</dbReference>
<dbReference type="SUPFAM" id="SSF53807">
    <property type="entry name" value="Helical backbone' metal receptor"/>
    <property type="match status" value="1"/>
</dbReference>
<dbReference type="PANTHER" id="PTHR30535">
    <property type="entry name" value="VITAMIN B12-BINDING PROTEIN"/>
    <property type="match status" value="1"/>
</dbReference>
<gene>
    <name evidence="4" type="ORF">ACBP88_11430</name>
</gene>
<dbReference type="EMBL" id="JBGJLR010000012">
    <property type="protein sequence ID" value="MEZ2740049.1"/>
    <property type="molecule type" value="Genomic_DNA"/>
</dbReference>
<keyword evidence="1 2" id="KW-0732">Signal</keyword>
<dbReference type="Gene3D" id="3.40.50.1980">
    <property type="entry name" value="Nitrogenase molybdenum iron protein domain"/>
    <property type="match status" value="2"/>
</dbReference>
<name>A0ABV4IDX4_9BURK</name>